<feature type="signal peptide" evidence="4">
    <location>
        <begin position="1"/>
        <end position="18"/>
    </location>
</feature>
<dbReference type="Gene3D" id="3.90.76.10">
    <property type="entry name" value="Dipeptide-binding Protein, Domain 1"/>
    <property type="match status" value="1"/>
</dbReference>
<dbReference type="AlphaFoldDB" id="S1NEE0"/>
<reference evidence="6 7" key="1">
    <citation type="submission" date="2013-03" db="EMBL/GenBank/DDBJ databases">
        <title>The Genome Sequence of Enterococcus columbae ATCC_51263 (PacBio/Illumina hybrid assembly).</title>
        <authorList>
            <consortium name="The Broad Institute Genomics Platform"/>
            <consortium name="The Broad Institute Genome Sequencing Center for Infectious Disease"/>
            <person name="Earl A."/>
            <person name="Russ C."/>
            <person name="Gilmore M."/>
            <person name="Surin D."/>
            <person name="Walker B."/>
            <person name="Young S."/>
            <person name="Zeng Q."/>
            <person name="Gargeya S."/>
            <person name="Fitzgerald M."/>
            <person name="Haas B."/>
            <person name="Abouelleil A."/>
            <person name="Allen A.W."/>
            <person name="Alvarado L."/>
            <person name="Arachchi H.M."/>
            <person name="Berlin A.M."/>
            <person name="Chapman S.B."/>
            <person name="Gainer-Dewar J."/>
            <person name="Goldberg J."/>
            <person name="Griggs A."/>
            <person name="Gujja S."/>
            <person name="Hansen M."/>
            <person name="Howarth C."/>
            <person name="Imamovic A."/>
            <person name="Ireland A."/>
            <person name="Larimer J."/>
            <person name="McCowan C."/>
            <person name="Murphy C."/>
            <person name="Pearson M."/>
            <person name="Poon T.W."/>
            <person name="Priest M."/>
            <person name="Roberts A."/>
            <person name="Saif S."/>
            <person name="Shea T."/>
            <person name="Sisk P."/>
            <person name="Sykes S."/>
            <person name="Wortman J."/>
            <person name="Nusbaum C."/>
            <person name="Birren B."/>
        </authorList>
    </citation>
    <scope>NUCLEOTIDE SEQUENCE [LARGE SCALE GENOMIC DNA]</scope>
    <source>
        <strain evidence="6 7">ATCC 51263</strain>
    </source>
</reference>
<feature type="domain" description="Solute-binding protein family 5" evidence="5">
    <location>
        <begin position="81"/>
        <end position="439"/>
    </location>
</feature>
<comment type="subcellular location">
    <subcellularLocation>
        <location evidence="1">Cell membrane</location>
        <topology evidence="1">Lipid-anchor</topology>
    </subcellularLocation>
</comment>
<dbReference type="PROSITE" id="PS51257">
    <property type="entry name" value="PROKAR_LIPOPROTEIN"/>
    <property type="match status" value="1"/>
</dbReference>
<dbReference type="InterPro" id="IPR030678">
    <property type="entry name" value="Peptide/Ni-bd"/>
</dbReference>
<dbReference type="GO" id="GO:1904680">
    <property type="term" value="F:peptide transmembrane transporter activity"/>
    <property type="evidence" value="ECO:0007669"/>
    <property type="project" value="TreeGrafter"/>
</dbReference>
<comment type="similarity">
    <text evidence="2">Belongs to the bacterial solute-binding protein 5 family.</text>
</comment>
<dbReference type="STRING" id="1121865.OMW_01837"/>
<evidence type="ECO:0000313" key="7">
    <source>
        <dbReference type="Proteomes" id="UP000014113"/>
    </source>
</evidence>
<dbReference type="GO" id="GO:0043190">
    <property type="term" value="C:ATP-binding cassette (ABC) transporter complex"/>
    <property type="evidence" value="ECO:0007669"/>
    <property type="project" value="InterPro"/>
</dbReference>
<dbReference type="Gene3D" id="3.40.190.10">
    <property type="entry name" value="Periplasmic binding protein-like II"/>
    <property type="match status" value="1"/>
</dbReference>
<keyword evidence="7" id="KW-1185">Reference proteome</keyword>
<comment type="caution">
    <text evidence="6">The sequence shown here is derived from an EMBL/GenBank/DDBJ whole genome shotgun (WGS) entry which is preliminary data.</text>
</comment>
<dbReference type="OrthoDB" id="9796817at2"/>
<organism evidence="6 7">
    <name type="scientific">Enterococcus columbae DSM 7374 = ATCC 51263</name>
    <dbReference type="NCBI Taxonomy" id="1121865"/>
    <lineage>
        <taxon>Bacteria</taxon>
        <taxon>Bacillati</taxon>
        <taxon>Bacillota</taxon>
        <taxon>Bacilli</taxon>
        <taxon>Lactobacillales</taxon>
        <taxon>Enterococcaceae</taxon>
        <taxon>Enterococcus</taxon>
    </lineage>
</organism>
<proteinExistence type="inferred from homology"/>
<dbReference type="PANTHER" id="PTHR30290:SF59">
    <property type="entry name" value="OLIGOPEPTIDE ABC TRANSPORTER,SUBSTRATE-BINDING PROTEIN"/>
    <property type="match status" value="1"/>
</dbReference>
<dbReference type="GO" id="GO:0042597">
    <property type="term" value="C:periplasmic space"/>
    <property type="evidence" value="ECO:0007669"/>
    <property type="project" value="UniProtKB-ARBA"/>
</dbReference>
<dbReference type="SUPFAM" id="SSF53850">
    <property type="entry name" value="Periplasmic binding protein-like II"/>
    <property type="match status" value="1"/>
</dbReference>
<evidence type="ECO:0000313" key="6">
    <source>
        <dbReference type="EMBL" id="EOW84033.1"/>
    </source>
</evidence>
<evidence type="ECO:0000256" key="3">
    <source>
        <dbReference type="ARBA" id="ARBA00022729"/>
    </source>
</evidence>
<dbReference type="InterPro" id="IPR000914">
    <property type="entry name" value="SBP_5_dom"/>
</dbReference>
<protein>
    <recommendedName>
        <fullName evidence="5">Solute-binding protein family 5 domain-containing protein</fullName>
    </recommendedName>
</protein>
<dbReference type="EMBL" id="ASWJ01000006">
    <property type="protein sequence ID" value="EOW84033.1"/>
    <property type="molecule type" value="Genomic_DNA"/>
</dbReference>
<dbReference type="RefSeq" id="WP_016183946.1">
    <property type="nucleotide sequence ID" value="NZ_JXKI01000003.1"/>
</dbReference>
<keyword evidence="3 4" id="KW-0732">Signal</keyword>
<dbReference type="Gene3D" id="3.10.105.10">
    <property type="entry name" value="Dipeptide-binding Protein, Domain 3"/>
    <property type="match status" value="1"/>
</dbReference>
<dbReference type="PANTHER" id="PTHR30290">
    <property type="entry name" value="PERIPLASMIC BINDING COMPONENT OF ABC TRANSPORTER"/>
    <property type="match status" value="1"/>
</dbReference>
<dbReference type="eggNOG" id="COG0747">
    <property type="taxonomic scope" value="Bacteria"/>
</dbReference>
<accession>S1NEE0</accession>
<evidence type="ECO:0000256" key="1">
    <source>
        <dbReference type="ARBA" id="ARBA00004193"/>
    </source>
</evidence>
<feature type="chain" id="PRO_5039198651" description="Solute-binding protein family 5 domain-containing protein" evidence="4">
    <location>
        <begin position="19"/>
        <end position="520"/>
    </location>
</feature>
<dbReference type="InterPro" id="IPR039424">
    <property type="entry name" value="SBP_5"/>
</dbReference>
<dbReference type="InterPro" id="IPR023765">
    <property type="entry name" value="SBP_5_CS"/>
</dbReference>
<evidence type="ECO:0000256" key="4">
    <source>
        <dbReference type="SAM" id="SignalP"/>
    </source>
</evidence>
<dbReference type="PROSITE" id="PS01040">
    <property type="entry name" value="SBP_BACTERIAL_5"/>
    <property type="match status" value="1"/>
</dbReference>
<evidence type="ECO:0000259" key="5">
    <source>
        <dbReference type="Pfam" id="PF00496"/>
    </source>
</evidence>
<dbReference type="Proteomes" id="UP000014113">
    <property type="component" value="Unassembled WGS sequence"/>
</dbReference>
<dbReference type="GO" id="GO:0015833">
    <property type="term" value="P:peptide transport"/>
    <property type="evidence" value="ECO:0007669"/>
    <property type="project" value="TreeGrafter"/>
</dbReference>
<evidence type="ECO:0000256" key="2">
    <source>
        <dbReference type="ARBA" id="ARBA00005695"/>
    </source>
</evidence>
<sequence length="520" mass="58039">MKKTGLYILLLFLTFGLAACGQKATATQGQQKTSAQNQTFTYAIDSDPSSLNPINTSDRWGLTVSNMMYSPLIRIQPDGDIKYELANKIDTSSDGKTLTVHLKKDIKWSDGQPFTADDVVFTYQQKQKKENGNATHLWMNDQPIGISKSDDYTVIFSLPTVSAAALENIVNETYIIPKHIYTQTTDFSGSELNPTGVGTGPYQLVKYQRGEYLQFKANTYYYGGQPKIKNVTLRIIPNADTMKVALQKGEIDASFVLPSVISDLDQKQLNVYPYSENRIGYLGLNTHTEQLKDVRVRQAIFYALNKADMNKAAYLDAKYYQTPNSFLPPKNPFHTDDVSAYKTNISKAKKLLAQAGVSSLKLNLAYTSTDPAQTLQATLIQQQLQKIGVTVELAGGDGTAIFTELRTKDSTKYNLFLGGYIMGNDPDGYSRLFKSGGASNYFQYSSPTTDELFEKGAITLDKQQRTTIYNQLQAQIAKDAVIYPIVDNKKILVVNKRIKNVKKANLIPIYTFEDMSKLSF</sequence>
<dbReference type="CDD" id="cd00995">
    <property type="entry name" value="PBP2_NikA_DppA_OppA_like"/>
    <property type="match status" value="1"/>
</dbReference>
<name>S1NEE0_9ENTE</name>
<dbReference type="PATRIC" id="fig|1121865.3.peg.1780"/>
<gene>
    <name evidence="6" type="ORF">I568_01480</name>
</gene>
<dbReference type="Pfam" id="PF00496">
    <property type="entry name" value="SBP_bac_5"/>
    <property type="match status" value="1"/>
</dbReference>
<dbReference type="PIRSF" id="PIRSF002741">
    <property type="entry name" value="MppA"/>
    <property type="match status" value="1"/>
</dbReference>